<evidence type="ECO:0000313" key="2">
    <source>
        <dbReference type="Proteomes" id="UP001049176"/>
    </source>
</evidence>
<dbReference type="AlphaFoldDB" id="A0A9P7RT82"/>
<proteinExistence type="predicted"/>
<sequence>MSAYDIFQRKPRFLFTSFTFPASGSSAGAKSTPLANLFKSKPLAPLLVAAPPPRAPASGGVKPTFNILHFLPLSSTRFLALVPMQSNSFAIACLSGIGRLLHVPVNEVTPILGPGVAI</sequence>
<dbReference type="KEGG" id="more:E1B28_010757"/>
<evidence type="ECO:0000313" key="1">
    <source>
        <dbReference type="EMBL" id="KAG7089047.1"/>
    </source>
</evidence>
<name>A0A9P7RT82_9AGAR</name>
<protein>
    <submittedName>
        <fullName evidence="1">Uncharacterized protein</fullName>
    </submittedName>
</protein>
<gene>
    <name evidence="1" type="ORF">E1B28_010757</name>
</gene>
<accession>A0A9P7RT82</accession>
<keyword evidence="2" id="KW-1185">Reference proteome</keyword>
<comment type="caution">
    <text evidence="1">The sequence shown here is derived from an EMBL/GenBank/DDBJ whole genome shotgun (WGS) entry which is preliminary data.</text>
</comment>
<dbReference type="Proteomes" id="UP001049176">
    <property type="component" value="Chromosome 7"/>
</dbReference>
<reference evidence="1" key="1">
    <citation type="journal article" date="2021" name="Genome Biol. Evol.">
        <title>The assembled and annotated genome of the fairy-ring fungus Marasmius oreades.</title>
        <authorList>
            <person name="Hiltunen M."/>
            <person name="Ament-Velasquez S.L."/>
            <person name="Johannesson H."/>
        </authorList>
    </citation>
    <scope>NUCLEOTIDE SEQUENCE</scope>
    <source>
        <strain evidence="1">03SP1</strain>
    </source>
</reference>
<organism evidence="1 2">
    <name type="scientific">Marasmius oreades</name>
    <name type="common">fairy-ring Marasmius</name>
    <dbReference type="NCBI Taxonomy" id="181124"/>
    <lineage>
        <taxon>Eukaryota</taxon>
        <taxon>Fungi</taxon>
        <taxon>Dikarya</taxon>
        <taxon>Basidiomycota</taxon>
        <taxon>Agaricomycotina</taxon>
        <taxon>Agaricomycetes</taxon>
        <taxon>Agaricomycetidae</taxon>
        <taxon>Agaricales</taxon>
        <taxon>Marasmiineae</taxon>
        <taxon>Marasmiaceae</taxon>
        <taxon>Marasmius</taxon>
    </lineage>
</organism>
<dbReference type="EMBL" id="CM032187">
    <property type="protein sequence ID" value="KAG7089047.1"/>
    <property type="molecule type" value="Genomic_DNA"/>
</dbReference>
<dbReference type="RefSeq" id="XP_043005517.1">
    <property type="nucleotide sequence ID" value="XM_043155735.1"/>
</dbReference>
<dbReference type="GeneID" id="66079832"/>